<proteinExistence type="predicted"/>
<evidence type="ECO:0000313" key="4">
    <source>
        <dbReference type="Proteomes" id="UP000018208"/>
    </source>
</evidence>
<dbReference type="Proteomes" id="UP000018208">
    <property type="component" value="Unassembled WGS sequence"/>
</dbReference>
<sequence length="547" mass="62514">MLIILGNIATQFILQADIQQEEDKYYKQVELDNCYGRNNMLQVNIDTSQMCVIFDMQHNPLCDQIPKGIYLEIQVSDYPDNVIRGQIEVFDYKNDKQICYSCPVIGADTSCKFIQNTEVASITIRSLIRKTKLPVGKIMITHPTYSNCYDSGRSQVFLSATEAKFVIFSSGQCPYDSNPTIKFQIKFYDTNNNVQEMSFNAKDEDGNDIYVEESFTGYFTQVIKQDFSEYVYSSFNTLIIYFYVAFNEITVAKQASISLIQSHQLQAMYQNAIFTVWSDRFIITADGLENSEELNTLYIPQMKRIQLRYQIFSQITQETISNLFFEGNSFNFSEINRGIVCDDDSDNGSCTALLRMLQRLNLAEVDILVHYYFYDDSNTIYLYSSQLISRVENTCWAEVSSALRADAICVNLTQNTFSTQCPYLTAQPTVFKIEYGGMVISQKLNYSMTVSSICVPCASACQQQANAAFKQKLEMHITFSTGGRGQTVTILNTFNQNYGILQNRLLYTGIVIAISFIALVVYYIMKFKVGVQFKSRKAIKVNDEFDL</sequence>
<gene>
    <name evidence="2" type="ORF">SS50377_11083</name>
    <name evidence="3" type="ORF">SS50377_22915</name>
</gene>
<evidence type="ECO:0000313" key="3">
    <source>
        <dbReference type="EMBL" id="KAH0575288.1"/>
    </source>
</evidence>
<reference evidence="3" key="2">
    <citation type="submission" date="2020-12" db="EMBL/GenBank/DDBJ databases">
        <title>New Spironucleus salmonicida genome in near-complete chromosomes.</title>
        <authorList>
            <person name="Xu F."/>
            <person name="Kurt Z."/>
            <person name="Jimenez-Gonzalez A."/>
            <person name="Astvaldsson A."/>
            <person name="Andersson J.O."/>
            <person name="Svard S.G."/>
        </authorList>
    </citation>
    <scope>NUCLEOTIDE SEQUENCE</scope>
    <source>
        <strain evidence="3">ATCC 50377</strain>
    </source>
</reference>
<keyword evidence="1" id="KW-0472">Membrane</keyword>
<dbReference type="EMBL" id="KI545978">
    <property type="protein sequence ID" value="EST48761.1"/>
    <property type="molecule type" value="Genomic_DNA"/>
</dbReference>
<keyword evidence="4" id="KW-1185">Reference proteome</keyword>
<reference evidence="2 3" key="1">
    <citation type="journal article" date="2014" name="PLoS Genet.">
        <title>The Genome of Spironucleus salmonicida Highlights a Fish Pathogen Adapted to Fluctuating Environments.</title>
        <authorList>
            <person name="Xu F."/>
            <person name="Jerlstrom-Hultqvist J."/>
            <person name="Einarsson E."/>
            <person name="Astvaldsson A."/>
            <person name="Svard S.G."/>
            <person name="Andersson J.O."/>
        </authorList>
    </citation>
    <scope>NUCLEOTIDE SEQUENCE</scope>
    <source>
        <strain evidence="3">ATCC 50377</strain>
    </source>
</reference>
<keyword evidence="1" id="KW-0812">Transmembrane</keyword>
<protein>
    <recommendedName>
        <fullName evidence="5">Transmembrane protein</fullName>
    </recommendedName>
</protein>
<evidence type="ECO:0000313" key="2">
    <source>
        <dbReference type="EMBL" id="EST48761.1"/>
    </source>
</evidence>
<dbReference type="AlphaFoldDB" id="V6LYG9"/>
<dbReference type="VEuPathDB" id="GiardiaDB:SS50377_22915"/>
<dbReference type="EMBL" id="AUWU02000003">
    <property type="protein sequence ID" value="KAH0575288.1"/>
    <property type="molecule type" value="Genomic_DNA"/>
</dbReference>
<organism evidence="2">
    <name type="scientific">Spironucleus salmonicida</name>
    <dbReference type="NCBI Taxonomy" id="348837"/>
    <lineage>
        <taxon>Eukaryota</taxon>
        <taxon>Metamonada</taxon>
        <taxon>Diplomonadida</taxon>
        <taxon>Hexamitidae</taxon>
        <taxon>Hexamitinae</taxon>
        <taxon>Spironucleus</taxon>
    </lineage>
</organism>
<keyword evidence="1" id="KW-1133">Transmembrane helix</keyword>
<evidence type="ECO:0008006" key="5">
    <source>
        <dbReference type="Google" id="ProtNLM"/>
    </source>
</evidence>
<accession>V6LYG9</accession>
<evidence type="ECO:0000256" key="1">
    <source>
        <dbReference type="SAM" id="Phobius"/>
    </source>
</evidence>
<feature type="transmembrane region" description="Helical" evidence="1">
    <location>
        <begin position="505"/>
        <end position="525"/>
    </location>
</feature>
<name>V6LYG9_9EUKA</name>